<organism evidence="2 3">
    <name type="scientific">Endozoicomonas lisbonensis</name>
    <dbReference type="NCBI Taxonomy" id="3120522"/>
    <lineage>
        <taxon>Bacteria</taxon>
        <taxon>Pseudomonadati</taxon>
        <taxon>Pseudomonadota</taxon>
        <taxon>Gammaproteobacteria</taxon>
        <taxon>Oceanospirillales</taxon>
        <taxon>Endozoicomonadaceae</taxon>
        <taxon>Endozoicomonas</taxon>
    </lineage>
</organism>
<dbReference type="Proteomes" id="UP001549366">
    <property type="component" value="Unassembled WGS sequence"/>
</dbReference>
<proteinExistence type="predicted"/>
<evidence type="ECO:0000256" key="1">
    <source>
        <dbReference type="SAM" id="SignalP"/>
    </source>
</evidence>
<accession>A0ABV2SKF8</accession>
<protein>
    <submittedName>
        <fullName evidence="2">Uncharacterized protein</fullName>
    </submittedName>
</protein>
<evidence type="ECO:0000313" key="3">
    <source>
        <dbReference type="Proteomes" id="UP001549366"/>
    </source>
</evidence>
<dbReference type="EMBL" id="JBEWTB010000002">
    <property type="protein sequence ID" value="MET4758261.1"/>
    <property type="molecule type" value="Genomic_DNA"/>
</dbReference>
<comment type="caution">
    <text evidence="2">The sequence shown here is derived from an EMBL/GenBank/DDBJ whole genome shotgun (WGS) entry which is preliminary data.</text>
</comment>
<sequence>MTGLDITLKDCCLLICLMLTTTAEAFNPPQTFALSRRDGRLCMMDISGNQSTLVCYHSALFEKAVEGKGLPDSSQFLTRCPGRWVERNNCTIMRIEPVEPLNARERLHKVFYTTYATFLDEVNHFLHNSLDDLLEDAITIALPSVAGYGAYAWWGKSFLTAFLLFEAANSLLSILGVGDSAGDLVESYQNSDYQSEGESEFSIRGIVSNKVEDHAKVVGYIITYNSLIIIQYLENTYRPSPADVTDGVVTQLGTGISLLVIKAGMFTFNTWQMANHYSWMNEISDAIADMVTDMLFGEP</sequence>
<keyword evidence="1" id="KW-0732">Signal</keyword>
<dbReference type="RefSeq" id="WP_354008361.1">
    <property type="nucleotide sequence ID" value="NZ_JBEWTA010000001.1"/>
</dbReference>
<feature type="signal peptide" evidence="1">
    <location>
        <begin position="1"/>
        <end position="25"/>
    </location>
</feature>
<keyword evidence="3" id="KW-1185">Reference proteome</keyword>
<gene>
    <name evidence="2" type="ORF">V5J35_003453</name>
</gene>
<name>A0ABV2SKF8_9GAMM</name>
<evidence type="ECO:0000313" key="2">
    <source>
        <dbReference type="EMBL" id="MET4758261.1"/>
    </source>
</evidence>
<reference evidence="2 3" key="1">
    <citation type="submission" date="2024-06" db="EMBL/GenBank/DDBJ databases">
        <title>Genomic Encyclopedia of Type Strains, Phase V (KMG-V): Genome sequencing to study the core and pangenomes of soil and plant-associated prokaryotes.</title>
        <authorList>
            <person name="Whitman W."/>
        </authorList>
    </citation>
    <scope>NUCLEOTIDE SEQUENCE [LARGE SCALE GENOMIC DNA]</scope>
    <source>
        <strain evidence="2 3">NE40</strain>
    </source>
</reference>
<feature type="chain" id="PRO_5047261917" evidence="1">
    <location>
        <begin position="26"/>
        <end position="299"/>
    </location>
</feature>